<dbReference type="PANTHER" id="PTHR46933">
    <property type="entry name" value="MYB/SANT-LIKE DNA-BINDING DOMAIN-CONTAINING PROTEIN 2"/>
    <property type="match status" value="1"/>
</dbReference>
<reference evidence="2" key="2">
    <citation type="submission" date="2004-02" db="EMBL/GenBank/DDBJ databases">
        <authorList>
            <consortium name="Genoscope"/>
            <consortium name="Whitehead Institute Centre for Genome Research"/>
        </authorList>
    </citation>
    <scope>NUCLEOTIDE SEQUENCE</scope>
</reference>
<evidence type="ECO:0000256" key="1">
    <source>
        <dbReference type="SAM" id="MobiDB-lite"/>
    </source>
</evidence>
<organism evidence="2">
    <name type="scientific">Tetraodon nigroviridis</name>
    <name type="common">Spotted green pufferfish</name>
    <name type="synonym">Chelonodon nigroviridis</name>
    <dbReference type="NCBI Taxonomy" id="99883"/>
    <lineage>
        <taxon>Eukaryota</taxon>
        <taxon>Metazoa</taxon>
        <taxon>Chordata</taxon>
        <taxon>Craniata</taxon>
        <taxon>Vertebrata</taxon>
        <taxon>Euteleostomi</taxon>
        <taxon>Actinopterygii</taxon>
        <taxon>Neopterygii</taxon>
        <taxon>Teleostei</taxon>
        <taxon>Neoteleostei</taxon>
        <taxon>Acanthomorphata</taxon>
        <taxon>Eupercaria</taxon>
        <taxon>Tetraodontiformes</taxon>
        <taxon>Tetradontoidea</taxon>
        <taxon>Tetraodontidae</taxon>
        <taxon>Tetraodon</taxon>
    </lineage>
</organism>
<dbReference type="KEGG" id="tng:GSTEN00002695G001"/>
<protein>
    <submittedName>
        <fullName evidence="2">(spotted green pufferfish) hypothetical protein</fullName>
    </submittedName>
</protein>
<dbReference type="EMBL" id="CAAE01006134">
    <property type="protein sequence ID" value="CAF88990.1"/>
    <property type="molecule type" value="Genomic_DNA"/>
</dbReference>
<feature type="region of interest" description="Disordered" evidence="1">
    <location>
        <begin position="108"/>
        <end position="129"/>
    </location>
</feature>
<accession>Q4TDP2</accession>
<gene>
    <name evidence="2" type="ORF">GSTENG00002695001</name>
</gene>
<reference evidence="2" key="1">
    <citation type="journal article" date="2004" name="Nature">
        <title>Genome duplication in the teleost fish Tetraodon nigroviridis reveals the early vertebrate proto-karyotype.</title>
        <authorList>
            <person name="Jaillon O."/>
            <person name="Aury J.-M."/>
            <person name="Brunet F."/>
            <person name="Petit J.-L."/>
            <person name="Stange-Thomann N."/>
            <person name="Mauceli E."/>
            <person name="Bouneau L."/>
            <person name="Fischer C."/>
            <person name="Ozouf-Costaz C."/>
            <person name="Bernot A."/>
            <person name="Nicaud S."/>
            <person name="Jaffe D."/>
            <person name="Fisher S."/>
            <person name="Lutfalla G."/>
            <person name="Dossat C."/>
            <person name="Segurens B."/>
            <person name="Dasilva C."/>
            <person name="Salanoubat M."/>
            <person name="Levy M."/>
            <person name="Boudet N."/>
            <person name="Castellano S."/>
            <person name="Anthouard V."/>
            <person name="Jubin C."/>
            <person name="Castelli V."/>
            <person name="Katinka M."/>
            <person name="Vacherie B."/>
            <person name="Biemont C."/>
            <person name="Skalli Z."/>
            <person name="Cattolico L."/>
            <person name="Poulain J."/>
            <person name="De Berardinis V."/>
            <person name="Cruaud C."/>
            <person name="Duprat S."/>
            <person name="Brottier P."/>
            <person name="Coutanceau J.-P."/>
            <person name="Gouzy J."/>
            <person name="Parra G."/>
            <person name="Lardier G."/>
            <person name="Chapple C."/>
            <person name="McKernan K.J."/>
            <person name="McEwan P."/>
            <person name="Bosak S."/>
            <person name="Kellis M."/>
            <person name="Volff J.-N."/>
            <person name="Guigo R."/>
            <person name="Zody M.C."/>
            <person name="Mesirov J."/>
            <person name="Lindblad-Toh K."/>
            <person name="Birren B."/>
            <person name="Nusbaum C."/>
            <person name="Kahn D."/>
            <person name="Robinson-Rechavi M."/>
            <person name="Laudet V."/>
            <person name="Schachter V."/>
            <person name="Quetier F."/>
            <person name="Saurin W."/>
            <person name="Scarpelli C."/>
            <person name="Wincker P."/>
            <person name="Lander E.S."/>
            <person name="Weissenbach J."/>
            <person name="Roest Crollius H."/>
        </authorList>
    </citation>
    <scope>NUCLEOTIDE SEQUENCE [LARGE SCALE GENOMIC DNA]</scope>
</reference>
<dbReference type="AlphaFoldDB" id="Q4TDP2"/>
<proteinExistence type="predicted"/>
<dbReference type="InterPro" id="IPR042792">
    <property type="entry name" value="MSANTD2"/>
</dbReference>
<comment type="caution">
    <text evidence="2">The sequence shown here is derived from an EMBL/GenBank/DDBJ whole genome shotgun (WGS) entry which is preliminary data.</text>
</comment>
<sequence length="173" mass="19761">SSSALRKRDGMQTMIHILESVQLKWEHFQTWTEFSRLHLSNKLAIFGVGYNRRWRDDVRYHHAEISSQCPWGRGARVLQPGKAGGPRHHDQSAEDELEERLLQIPGHHHQRGALPGTSHGGGLDLRRPVRTGRVRRRNVALPPAHRHSQDLRALRHRLRGPELGSRGARLPPA</sequence>
<name>Q4TDP2_TETNG</name>
<evidence type="ECO:0000313" key="2">
    <source>
        <dbReference type="EMBL" id="CAF88990.1"/>
    </source>
</evidence>
<dbReference type="PANTHER" id="PTHR46933:SF1">
    <property type="entry name" value="MYB_SANT-LIKE DNA-BINDING DOMAIN-CONTAINING PROTEIN 2"/>
    <property type="match status" value="1"/>
</dbReference>
<feature type="non-terminal residue" evidence="2">
    <location>
        <position position="1"/>
    </location>
</feature>